<name>A0A6M6BE87_9BACT</name>
<dbReference type="Pfam" id="PF14025">
    <property type="entry name" value="DUF4241"/>
    <property type="match status" value="1"/>
</dbReference>
<accession>A0A6M6BE87</accession>
<gene>
    <name evidence="1" type="ORF">HMJ29_06175</name>
</gene>
<dbReference type="Proteomes" id="UP000501623">
    <property type="component" value="Chromosome"/>
</dbReference>
<dbReference type="EMBL" id="CP053538">
    <property type="protein sequence ID" value="QJX46546.1"/>
    <property type="molecule type" value="Genomic_DNA"/>
</dbReference>
<dbReference type="RefSeq" id="WP_171590655.1">
    <property type="nucleotide sequence ID" value="NZ_CP053538.1"/>
</dbReference>
<evidence type="ECO:0000313" key="1">
    <source>
        <dbReference type="EMBL" id="QJX46546.1"/>
    </source>
</evidence>
<dbReference type="AlphaFoldDB" id="A0A6M6BE87"/>
<dbReference type="InterPro" id="IPR025335">
    <property type="entry name" value="DUF4241"/>
</dbReference>
<keyword evidence="2" id="KW-1185">Reference proteome</keyword>
<organism evidence="1 2">
    <name type="scientific">Hymenobacter taeanensis</name>
    <dbReference type="NCBI Taxonomy" id="2735321"/>
    <lineage>
        <taxon>Bacteria</taxon>
        <taxon>Pseudomonadati</taxon>
        <taxon>Bacteroidota</taxon>
        <taxon>Cytophagia</taxon>
        <taxon>Cytophagales</taxon>
        <taxon>Hymenobacteraceae</taxon>
        <taxon>Hymenobacter</taxon>
    </lineage>
</organism>
<dbReference type="PROSITE" id="PS51257">
    <property type="entry name" value="PROKAR_LIPOPROTEIN"/>
    <property type="match status" value="1"/>
</dbReference>
<protein>
    <submittedName>
        <fullName evidence="1">DUF4241 domain-containing protein</fullName>
    </submittedName>
</protein>
<evidence type="ECO:0000313" key="2">
    <source>
        <dbReference type="Proteomes" id="UP000501623"/>
    </source>
</evidence>
<dbReference type="KEGG" id="hts:HMJ29_06175"/>
<proteinExistence type="predicted"/>
<sequence>MRRLIGAAAVWLALGLAGCTKPIEGTVLSPGRMTLNRQPYQVTAKPEIFESSFFPDAQVAQDSLTFRFYRNFLGNLPINSGRVVACEPLTGGAQAFTTLFPKGRFPVELTVAQFGGDERVAFARILFSEAPVVKWEPALLPGQQPLPLFGEKYYGYPVDGGTGLFIDAHRLLPFTTFLQDNAVWEQLFIKSFRLETSSPLLGLLYATPRDTVATFSTGLGDGTYASYVGLDAQNRPCRLLTDFQLINWQ</sequence>
<reference evidence="1 2" key="1">
    <citation type="submission" date="2020-05" db="EMBL/GenBank/DDBJ databases">
        <title>Complete genome sequence of Hymenobacter sp. TS19 in Coasted Sand Dune.</title>
        <authorList>
            <person name="Lee J.-H."/>
            <person name="Jung J.-H."/>
            <person name="Jeong S."/>
            <person name="Zhao L."/>
            <person name="Kim M.-K."/>
            <person name="Seo H.-S."/>
            <person name="Lim S."/>
        </authorList>
    </citation>
    <scope>NUCLEOTIDE SEQUENCE [LARGE SCALE GENOMIC DNA]</scope>
    <source>
        <strain evidence="1 2">TS19</strain>
    </source>
</reference>